<name>A0A0A9FPP4_ARUDO</name>
<sequence length="50" mass="5280">MELLFLNMAAQNPAAQTSGFISRTGAESTIHPLILSVISALDCRFSSTAP</sequence>
<evidence type="ECO:0000313" key="1">
    <source>
        <dbReference type="EMBL" id="JAE13229.1"/>
    </source>
</evidence>
<protein>
    <submittedName>
        <fullName evidence="1">Uncharacterized protein</fullName>
    </submittedName>
</protein>
<organism evidence="1">
    <name type="scientific">Arundo donax</name>
    <name type="common">Giant reed</name>
    <name type="synonym">Donax arundinaceus</name>
    <dbReference type="NCBI Taxonomy" id="35708"/>
    <lineage>
        <taxon>Eukaryota</taxon>
        <taxon>Viridiplantae</taxon>
        <taxon>Streptophyta</taxon>
        <taxon>Embryophyta</taxon>
        <taxon>Tracheophyta</taxon>
        <taxon>Spermatophyta</taxon>
        <taxon>Magnoliopsida</taxon>
        <taxon>Liliopsida</taxon>
        <taxon>Poales</taxon>
        <taxon>Poaceae</taxon>
        <taxon>PACMAD clade</taxon>
        <taxon>Arundinoideae</taxon>
        <taxon>Arundineae</taxon>
        <taxon>Arundo</taxon>
    </lineage>
</organism>
<reference evidence="1" key="2">
    <citation type="journal article" date="2015" name="Data Brief">
        <title>Shoot transcriptome of the giant reed, Arundo donax.</title>
        <authorList>
            <person name="Barrero R.A."/>
            <person name="Guerrero F.D."/>
            <person name="Moolhuijzen P."/>
            <person name="Goolsby J.A."/>
            <person name="Tidwell J."/>
            <person name="Bellgard S.E."/>
            <person name="Bellgard M.I."/>
        </authorList>
    </citation>
    <scope>NUCLEOTIDE SEQUENCE</scope>
    <source>
        <tissue evidence="1">Shoot tissue taken approximately 20 cm above the soil surface</tissue>
    </source>
</reference>
<reference evidence="1" key="1">
    <citation type="submission" date="2014-09" db="EMBL/GenBank/DDBJ databases">
        <authorList>
            <person name="Magalhaes I.L.F."/>
            <person name="Oliveira U."/>
            <person name="Santos F.R."/>
            <person name="Vidigal T.H.D.A."/>
            <person name="Brescovit A.D."/>
            <person name="Santos A.J."/>
        </authorList>
    </citation>
    <scope>NUCLEOTIDE SEQUENCE</scope>
    <source>
        <tissue evidence="1">Shoot tissue taken approximately 20 cm above the soil surface</tissue>
    </source>
</reference>
<dbReference type="EMBL" id="GBRH01184667">
    <property type="protein sequence ID" value="JAE13229.1"/>
    <property type="molecule type" value="Transcribed_RNA"/>
</dbReference>
<proteinExistence type="predicted"/>
<dbReference type="AlphaFoldDB" id="A0A0A9FPP4"/>
<accession>A0A0A9FPP4</accession>